<dbReference type="InterPro" id="IPR028098">
    <property type="entry name" value="Glyco_trans_4-like_N"/>
</dbReference>
<accession>A0A5K1IPF6</accession>
<evidence type="ECO:0000259" key="3">
    <source>
        <dbReference type="Pfam" id="PF00534"/>
    </source>
</evidence>
<dbReference type="PANTHER" id="PTHR12526">
    <property type="entry name" value="GLYCOSYLTRANSFERASE"/>
    <property type="match status" value="1"/>
</dbReference>
<evidence type="ECO:0000256" key="1">
    <source>
        <dbReference type="ARBA" id="ARBA00022676"/>
    </source>
</evidence>
<dbReference type="GO" id="GO:0016757">
    <property type="term" value="F:glycosyltransferase activity"/>
    <property type="evidence" value="ECO:0007669"/>
    <property type="project" value="UniProtKB-KW"/>
</dbReference>
<dbReference type="AlphaFoldDB" id="A0A5K1IPF6"/>
<dbReference type="CDD" id="cd03801">
    <property type="entry name" value="GT4_PimA-like"/>
    <property type="match status" value="1"/>
</dbReference>
<feature type="domain" description="Glycosyl transferase family 1" evidence="3">
    <location>
        <begin position="224"/>
        <end position="374"/>
    </location>
</feature>
<dbReference type="InterPro" id="IPR001296">
    <property type="entry name" value="Glyco_trans_1"/>
</dbReference>
<organism evidence="5 6">
    <name type="scientific">Collinsella aerofaciens</name>
    <dbReference type="NCBI Taxonomy" id="74426"/>
    <lineage>
        <taxon>Bacteria</taxon>
        <taxon>Bacillati</taxon>
        <taxon>Actinomycetota</taxon>
        <taxon>Coriobacteriia</taxon>
        <taxon>Coriobacteriales</taxon>
        <taxon>Coriobacteriaceae</taxon>
        <taxon>Collinsella</taxon>
    </lineage>
</organism>
<proteinExistence type="predicted"/>
<dbReference type="RefSeq" id="WP_156062966.1">
    <property type="nucleotide sequence ID" value="NZ_CABWIH010000027.1"/>
</dbReference>
<feature type="domain" description="Glycosyltransferase subfamily 4-like N-terminal" evidence="4">
    <location>
        <begin position="22"/>
        <end position="200"/>
    </location>
</feature>
<keyword evidence="1 5" id="KW-0328">Glycosyltransferase</keyword>
<evidence type="ECO:0000256" key="2">
    <source>
        <dbReference type="ARBA" id="ARBA00022679"/>
    </source>
</evidence>
<reference evidence="5 6" key="1">
    <citation type="submission" date="2019-10" db="EMBL/GenBank/DDBJ databases">
        <authorList>
            <person name="Wolf R A."/>
        </authorList>
    </citation>
    <scope>NUCLEOTIDE SEQUENCE [LARGE SCALE GENOMIC DNA]</scope>
    <source>
        <strain evidence="5">Collinsella_aerofaciens_AK_138A</strain>
    </source>
</reference>
<evidence type="ECO:0000259" key="4">
    <source>
        <dbReference type="Pfam" id="PF13439"/>
    </source>
</evidence>
<dbReference type="Gene3D" id="3.40.50.2000">
    <property type="entry name" value="Glycogen Phosphorylase B"/>
    <property type="match status" value="2"/>
</dbReference>
<dbReference type="EMBL" id="CABWIH010000027">
    <property type="protein sequence ID" value="VWL90144.1"/>
    <property type="molecule type" value="Genomic_DNA"/>
</dbReference>
<gene>
    <name evidence="5" type="primary">cpoA</name>
    <name evidence="5" type="ORF">LMKDKBCB_01234</name>
</gene>
<protein>
    <submittedName>
        <fullName evidence="5">Alpha-galactosylglucosyldiacylglycerol synthase</fullName>
        <ecNumber evidence="5">2.4.1.-</ecNumber>
    </submittedName>
</protein>
<dbReference type="Proteomes" id="UP000330807">
    <property type="component" value="Unassembled WGS sequence"/>
</dbReference>
<name>A0A5K1IPF6_9ACTN</name>
<dbReference type="Pfam" id="PF00534">
    <property type="entry name" value="Glycos_transf_1"/>
    <property type="match status" value="1"/>
</dbReference>
<keyword evidence="2 5" id="KW-0808">Transferase</keyword>
<evidence type="ECO:0000313" key="6">
    <source>
        <dbReference type="Proteomes" id="UP000330807"/>
    </source>
</evidence>
<dbReference type="Pfam" id="PF13439">
    <property type="entry name" value="Glyco_transf_4"/>
    <property type="match status" value="1"/>
</dbReference>
<dbReference type="SUPFAM" id="SSF53756">
    <property type="entry name" value="UDP-Glycosyltransferase/glycogen phosphorylase"/>
    <property type="match status" value="1"/>
</dbReference>
<sequence length="397" mass="44364">MRIFEIGTGYTSIPADKGAATEIVVDNLSRSLIKLGHDVTVVDIEDPNRLPTDLPILEVPMPKGFGATDEALGIKHKLKRVVYSIKLAGVLKRVLQQLPAGDKALLHFHNQYNAFFFYRLVPSSLRSKVAVAYTVHSYIWHDDWDVIEGMIKRRYFQEVDAMKRADQSFVLNDDAISLITEHVGIDASKLTLIANGVDTEAYRPCESSEVADLASSLGLADMDCIIQVGSVCDRKNQIGALKMVAPLMRERENLAYIYAGGVIDQEYKDSLDTFASSYGISERVVYLGELKPGKELNRYYNLAKCSLFATKAEAFSLVVIEAMSSGQPVFVDSALKVDLDGIERYNDGDELRRKISRILDDEPERERVAAAARATVLEKYSWDKVAFDYARAFEKLI</sequence>
<evidence type="ECO:0000313" key="5">
    <source>
        <dbReference type="EMBL" id="VWL90144.1"/>
    </source>
</evidence>
<dbReference type="EC" id="2.4.1.-" evidence="5"/>